<evidence type="ECO:0000256" key="1">
    <source>
        <dbReference type="ARBA" id="ARBA00010617"/>
    </source>
</evidence>
<evidence type="ECO:0000313" key="6">
    <source>
        <dbReference type="Proteomes" id="UP000242188"/>
    </source>
</evidence>
<dbReference type="STRING" id="6573.A0A210Q1T2"/>
<dbReference type="Gene3D" id="1.10.630.10">
    <property type="entry name" value="Cytochrome P450"/>
    <property type="match status" value="1"/>
</dbReference>
<comment type="cofactor">
    <cofactor evidence="2">
        <name>heme</name>
        <dbReference type="ChEBI" id="CHEBI:30413"/>
    </cofactor>
</comment>
<evidence type="ECO:0000256" key="3">
    <source>
        <dbReference type="RuleBase" id="RU000461"/>
    </source>
</evidence>
<dbReference type="SUPFAM" id="SSF48264">
    <property type="entry name" value="Cytochrome P450"/>
    <property type="match status" value="1"/>
</dbReference>
<dbReference type="InterPro" id="IPR017972">
    <property type="entry name" value="Cyt_P450_CS"/>
</dbReference>
<feature type="transmembrane region" description="Helical" evidence="4">
    <location>
        <begin position="6"/>
        <end position="23"/>
    </location>
</feature>
<keyword evidence="6" id="KW-1185">Reference proteome</keyword>
<dbReference type="CDD" id="cd20659">
    <property type="entry name" value="CYP4B_4F-like"/>
    <property type="match status" value="1"/>
</dbReference>
<keyword evidence="3" id="KW-0560">Oxidoreductase</keyword>
<accession>A0A210Q1T2</accession>
<dbReference type="InterPro" id="IPR001128">
    <property type="entry name" value="Cyt_P450"/>
</dbReference>
<dbReference type="InterPro" id="IPR050196">
    <property type="entry name" value="Cytochrome_P450_Monoox"/>
</dbReference>
<keyword evidence="4" id="KW-0812">Transmembrane</keyword>
<keyword evidence="4" id="KW-0472">Membrane</keyword>
<gene>
    <name evidence="5" type="ORF">KP79_PYT15761</name>
</gene>
<dbReference type="GO" id="GO:0004497">
    <property type="term" value="F:monooxygenase activity"/>
    <property type="evidence" value="ECO:0007669"/>
    <property type="project" value="UniProtKB-KW"/>
</dbReference>
<dbReference type="PRINTS" id="PR00463">
    <property type="entry name" value="EP450I"/>
</dbReference>
<dbReference type="PANTHER" id="PTHR24291">
    <property type="entry name" value="CYTOCHROME P450 FAMILY 4"/>
    <property type="match status" value="1"/>
</dbReference>
<evidence type="ECO:0000256" key="2">
    <source>
        <dbReference type="PIRSR" id="PIRSR602401-1"/>
    </source>
</evidence>
<comment type="caution">
    <text evidence="5">The sequence shown here is derived from an EMBL/GenBank/DDBJ whole genome shotgun (WGS) entry which is preliminary data.</text>
</comment>
<keyword evidence="2 3" id="KW-0408">Iron</keyword>
<keyword evidence="2 3" id="KW-0349">Heme</keyword>
<dbReference type="InterPro" id="IPR036396">
    <property type="entry name" value="Cyt_P450_sf"/>
</dbReference>
<protein>
    <submittedName>
        <fullName evidence="5">Cytochrome P450 4F4</fullName>
    </submittedName>
</protein>
<dbReference type="AlphaFoldDB" id="A0A210Q1T2"/>
<dbReference type="InterPro" id="IPR002401">
    <property type="entry name" value="Cyt_P450_E_grp-I"/>
</dbReference>
<dbReference type="PANTHER" id="PTHR24291:SF201">
    <property type="entry name" value="CYTOCHROME P450, FAMILY 4, SUBFAMILY B, POLYPEPTIDE 7"/>
    <property type="match status" value="1"/>
</dbReference>
<dbReference type="Pfam" id="PF00067">
    <property type="entry name" value="p450"/>
    <property type="match status" value="1"/>
</dbReference>
<dbReference type="PROSITE" id="PS00086">
    <property type="entry name" value="CYTOCHROME_P450"/>
    <property type="match status" value="1"/>
</dbReference>
<proteinExistence type="inferred from homology"/>
<comment type="similarity">
    <text evidence="1 3">Belongs to the cytochrome P450 family.</text>
</comment>
<reference evidence="5 6" key="1">
    <citation type="journal article" date="2017" name="Nat. Ecol. Evol.">
        <title>Scallop genome provides insights into evolution of bilaterian karyotype and development.</title>
        <authorList>
            <person name="Wang S."/>
            <person name="Zhang J."/>
            <person name="Jiao W."/>
            <person name="Li J."/>
            <person name="Xun X."/>
            <person name="Sun Y."/>
            <person name="Guo X."/>
            <person name="Huan P."/>
            <person name="Dong B."/>
            <person name="Zhang L."/>
            <person name="Hu X."/>
            <person name="Sun X."/>
            <person name="Wang J."/>
            <person name="Zhao C."/>
            <person name="Wang Y."/>
            <person name="Wang D."/>
            <person name="Huang X."/>
            <person name="Wang R."/>
            <person name="Lv J."/>
            <person name="Li Y."/>
            <person name="Zhang Z."/>
            <person name="Liu B."/>
            <person name="Lu W."/>
            <person name="Hui Y."/>
            <person name="Liang J."/>
            <person name="Zhou Z."/>
            <person name="Hou R."/>
            <person name="Li X."/>
            <person name="Liu Y."/>
            <person name="Li H."/>
            <person name="Ning X."/>
            <person name="Lin Y."/>
            <person name="Zhao L."/>
            <person name="Xing Q."/>
            <person name="Dou J."/>
            <person name="Li Y."/>
            <person name="Mao J."/>
            <person name="Guo H."/>
            <person name="Dou H."/>
            <person name="Li T."/>
            <person name="Mu C."/>
            <person name="Jiang W."/>
            <person name="Fu Q."/>
            <person name="Fu X."/>
            <person name="Miao Y."/>
            <person name="Liu J."/>
            <person name="Yu Q."/>
            <person name="Li R."/>
            <person name="Liao H."/>
            <person name="Li X."/>
            <person name="Kong Y."/>
            <person name="Jiang Z."/>
            <person name="Chourrout D."/>
            <person name="Li R."/>
            <person name="Bao Z."/>
        </authorList>
    </citation>
    <scope>NUCLEOTIDE SEQUENCE [LARGE SCALE GENOMIC DNA]</scope>
    <source>
        <strain evidence="5 6">PY_sf001</strain>
    </source>
</reference>
<dbReference type="EMBL" id="NEDP02005239">
    <property type="protein sequence ID" value="OWF42682.1"/>
    <property type="molecule type" value="Genomic_DNA"/>
</dbReference>
<sequence length="501" mass="57861">MDSWWIVQLVLATVLAVVVWKLVKFNVRYRGWCRVARQFQNIGPLHPVWGNLHLFKHTYDWMVIAKKVVNKDKPRIIVTWMTNLFPNFSMVHPDTAKVVLKASVPKPTGVGSPYGAFVSWLGYGLLTSSGSKWQRNRRMLTPAFHFDILRTYVDVYNKSCDRFINKLESISTEGKSVEITKPTAVATLDILLRCALSYESDIQEQGDKHPYVLAVDELTHMAADRFINPLLQIDAVFRLTSAGKRYFNLCDYVHDFANKIIQTRKETLENNPSSTQKRRLDFLDMLITTRDTDGQGLSDLEIRDEVDTFMFAGHDTTASVLSWTFYCLGKYPEYQQKVFEEVREIMQDRVQVTWDDLPRMQIIHLFLKETMRMYTPVPTISRTLKEPLEVDGVILPASIDVMVQIDCINHHPDNWPDHEKFRLDRFEDHASSDKDPFSYVPFSAGPRNCIGQNFALNEMKVILAKVLNRFRIVLDEDHEVVALAEVVMKAKDGIKVKLLPR</sequence>
<keyword evidence="2 3" id="KW-0479">Metal-binding</keyword>
<dbReference type="PRINTS" id="PR00385">
    <property type="entry name" value="P450"/>
</dbReference>
<feature type="binding site" description="axial binding residue" evidence="2">
    <location>
        <position position="449"/>
    </location>
    <ligand>
        <name>heme</name>
        <dbReference type="ChEBI" id="CHEBI:30413"/>
    </ligand>
    <ligandPart>
        <name>Fe</name>
        <dbReference type="ChEBI" id="CHEBI:18248"/>
    </ligandPart>
</feature>
<dbReference type="GO" id="GO:0020037">
    <property type="term" value="F:heme binding"/>
    <property type="evidence" value="ECO:0007669"/>
    <property type="project" value="InterPro"/>
</dbReference>
<evidence type="ECO:0000313" key="5">
    <source>
        <dbReference type="EMBL" id="OWF42682.1"/>
    </source>
</evidence>
<keyword evidence="3" id="KW-0503">Monooxygenase</keyword>
<dbReference type="OrthoDB" id="1470350at2759"/>
<keyword evidence="4" id="KW-1133">Transmembrane helix</keyword>
<evidence type="ECO:0000256" key="4">
    <source>
        <dbReference type="SAM" id="Phobius"/>
    </source>
</evidence>
<dbReference type="Proteomes" id="UP000242188">
    <property type="component" value="Unassembled WGS sequence"/>
</dbReference>
<name>A0A210Q1T2_MIZYE</name>
<dbReference type="GO" id="GO:0016705">
    <property type="term" value="F:oxidoreductase activity, acting on paired donors, with incorporation or reduction of molecular oxygen"/>
    <property type="evidence" value="ECO:0007669"/>
    <property type="project" value="InterPro"/>
</dbReference>
<organism evidence="5 6">
    <name type="scientific">Mizuhopecten yessoensis</name>
    <name type="common">Japanese scallop</name>
    <name type="synonym">Patinopecten yessoensis</name>
    <dbReference type="NCBI Taxonomy" id="6573"/>
    <lineage>
        <taxon>Eukaryota</taxon>
        <taxon>Metazoa</taxon>
        <taxon>Spiralia</taxon>
        <taxon>Lophotrochozoa</taxon>
        <taxon>Mollusca</taxon>
        <taxon>Bivalvia</taxon>
        <taxon>Autobranchia</taxon>
        <taxon>Pteriomorphia</taxon>
        <taxon>Pectinida</taxon>
        <taxon>Pectinoidea</taxon>
        <taxon>Pectinidae</taxon>
        <taxon>Mizuhopecten</taxon>
    </lineage>
</organism>
<dbReference type="GO" id="GO:0005506">
    <property type="term" value="F:iron ion binding"/>
    <property type="evidence" value="ECO:0007669"/>
    <property type="project" value="InterPro"/>
</dbReference>